<organism evidence="2 3">
    <name type="scientific">Lophiostoma macrostomum CBS 122681</name>
    <dbReference type="NCBI Taxonomy" id="1314788"/>
    <lineage>
        <taxon>Eukaryota</taxon>
        <taxon>Fungi</taxon>
        <taxon>Dikarya</taxon>
        <taxon>Ascomycota</taxon>
        <taxon>Pezizomycotina</taxon>
        <taxon>Dothideomycetes</taxon>
        <taxon>Pleosporomycetidae</taxon>
        <taxon>Pleosporales</taxon>
        <taxon>Lophiostomataceae</taxon>
        <taxon>Lophiostoma</taxon>
    </lineage>
</organism>
<reference evidence="2" key="1">
    <citation type="journal article" date="2020" name="Stud. Mycol.">
        <title>101 Dothideomycetes genomes: a test case for predicting lifestyles and emergence of pathogens.</title>
        <authorList>
            <person name="Haridas S."/>
            <person name="Albert R."/>
            <person name="Binder M."/>
            <person name="Bloem J."/>
            <person name="Labutti K."/>
            <person name="Salamov A."/>
            <person name="Andreopoulos B."/>
            <person name="Baker S."/>
            <person name="Barry K."/>
            <person name="Bills G."/>
            <person name="Bluhm B."/>
            <person name="Cannon C."/>
            <person name="Castanera R."/>
            <person name="Culley D."/>
            <person name="Daum C."/>
            <person name="Ezra D."/>
            <person name="Gonzalez J."/>
            <person name="Henrissat B."/>
            <person name="Kuo A."/>
            <person name="Liang C."/>
            <person name="Lipzen A."/>
            <person name="Lutzoni F."/>
            <person name="Magnuson J."/>
            <person name="Mondo S."/>
            <person name="Nolan M."/>
            <person name="Ohm R."/>
            <person name="Pangilinan J."/>
            <person name="Park H.-J."/>
            <person name="Ramirez L."/>
            <person name="Alfaro M."/>
            <person name="Sun H."/>
            <person name="Tritt A."/>
            <person name="Yoshinaga Y."/>
            <person name="Zwiers L.-H."/>
            <person name="Turgeon B."/>
            <person name="Goodwin S."/>
            <person name="Spatafora J."/>
            <person name="Crous P."/>
            <person name="Grigoriev I."/>
        </authorList>
    </citation>
    <scope>NUCLEOTIDE SEQUENCE</scope>
    <source>
        <strain evidence="2">CBS 122681</strain>
    </source>
</reference>
<evidence type="ECO:0000313" key="2">
    <source>
        <dbReference type="EMBL" id="KAF2651492.1"/>
    </source>
</evidence>
<feature type="chain" id="PRO_5025341288" evidence="1">
    <location>
        <begin position="18"/>
        <end position="107"/>
    </location>
</feature>
<dbReference type="OrthoDB" id="3681044at2759"/>
<keyword evidence="1" id="KW-0732">Signal</keyword>
<dbReference type="Proteomes" id="UP000799324">
    <property type="component" value="Unassembled WGS sequence"/>
</dbReference>
<sequence>MRFSITAIALLAVGIYAAPENKIAVARSVDEATGFPIGMMELDSSLQKRSGPSGLDKRASCEFACNSGCGFCSDQACLENCQINCPICCSIHNNDCLSCATEYDCTH</sequence>
<protein>
    <submittedName>
        <fullName evidence="2">Uncharacterized protein</fullName>
    </submittedName>
</protein>
<name>A0A6A6SV80_9PLEO</name>
<keyword evidence="3" id="KW-1185">Reference proteome</keyword>
<proteinExistence type="predicted"/>
<gene>
    <name evidence="2" type="ORF">K491DRAFT_682104</name>
</gene>
<evidence type="ECO:0000313" key="3">
    <source>
        <dbReference type="Proteomes" id="UP000799324"/>
    </source>
</evidence>
<accession>A0A6A6SV80</accession>
<dbReference type="AlphaFoldDB" id="A0A6A6SV80"/>
<evidence type="ECO:0000256" key="1">
    <source>
        <dbReference type="SAM" id="SignalP"/>
    </source>
</evidence>
<feature type="signal peptide" evidence="1">
    <location>
        <begin position="1"/>
        <end position="17"/>
    </location>
</feature>
<dbReference type="EMBL" id="MU004424">
    <property type="protein sequence ID" value="KAF2651492.1"/>
    <property type="molecule type" value="Genomic_DNA"/>
</dbReference>